<gene>
    <name evidence="2" type="ORF">Vafri_12072</name>
</gene>
<name>A0A8J4B992_9CHLO</name>
<feature type="non-terminal residue" evidence="2">
    <location>
        <position position="118"/>
    </location>
</feature>
<dbReference type="AlphaFoldDB" id="A0A8J4B992"/>
<evidence type="ECO:0000256" key="1">
    <source>
        <dbReference type="SAM" id="MobiDB-lite"/>
    </source>
</evidence>
<sequence>MIAAWREILSSSVNPTEQEQHKMPMMGAYAPHDSNQAADSCKEHFGGEGSRPLMRMRPSHPSQAVTGLLCLGNRREIALQWMRENVTVVVVGPCVDGDEMAGVGTAVGASGSSQGRRP</sequence>
<evidence type="ECO:0000313" key="2">
    <source>
        <dbReference type="EMBL" id="GIL56764.1"/>
    </source>
</evidence>
<keyword evidence="3" id="KW-1185">Reference proteome</keyword>
<organism evidence="2 3">
    <name type="scientific">Volvox africanus</name>
    <dbReference type="NCBI Taxonomy" id="51714"/>
    <lineage>
        <taxon>Eukaryota</taxon>
        <taxon>Viridiplantae</taxon>
        <taxon>Chlorophyta</taxon>
        <taxon>core chlorophytes</taxon>
        <taxon>Chlorophyceae</taxon>
        <taxon>CS clade</taxon>
        <taxon>Chlamydomonadales</taxon>
        <taxon>Volvocaceae</taxon>
        <taxon>Volvox</taxon>
    </lineage>
</organism>
<accession>A0A8J4B992</accession>
<evidence type="ECO:0000313" key="3">
    <source>
        <dbReference type="Proteomes" id="UP000747399"/>
    </source>
</evidence>
<dbReference type="Proteomes" id="UP000747399">
    <property type="component" value="Unassembled WGS sequence"/>
</dbReference>
<protein>
    <submittedName>
        <fullName evidence="2">Uncharacterized protein</fullName>
    </submittedName>
</protein>
<proteinExistence type="predicted"/>
<comment type="caution">
    <text evidence="2">The sequence shown here is derived from an EMBL/GenBank/DDBJ whole genome shotgun (WGS) entry which is preliminary data.</text>
</comment>
<dbReference type="EMBL" id="BNCO01000025">
    <property type="protein sequence ID" value="GIL56764.1"/>
    <property type="molecule type" value="Genomic_DNA"/>
</dbReference>
<feature type="region of interest" description="Disordered" evidence="1">
    <location>
        <begin position="27"/>
        <end position="59"/>
    </location>
</feature>
<reference evidence="2" key="1">
    <citation type="journal article" date="2021" name="Proc. Natl. Acad. Sci. U.S.A.">
        <title>Three genomes in the algal genus Volvox reveal the fate of a haploid sex-determining region after a transition to homothallism.</title>
        <authorList>
            <person name="Yamamoto K."/>
            <person name="Hamaji T."/>
            <person name="Kawai-Toyooka H."/>
            <person name="Matsuzaki R."/>
            <person name="Takahashi F."/>
            <person name="Nishimura Y."/>
            <person name="Kawachi M."/>
            <person name="Noguchi H."/>
            <person name="Minakuchi Y."/>
            <person name="Umen J.G."/>
            <person name="Toyoda A."/>
            <person name="Nozaki H."/>
        </authorList>
    </citation>
    <scope>NUCLEOTIDE SEQUENCE</scope>
    <source>
        <strain evidence="2">NIES-3780</strain>
    </source>
</reference>